<dbReference type="RefSeq" id="WP_380755811.1">
    <property type="nucleotide sequence ID" value="NZ_JBHSRF010000031.1"/>
</dbReference>
<accession>A0ABW1NK61</accession>
<dbReference type="Gene3D" id="3.40.50.1820">
    <property type="entry name" value="alpha/beta hydrolase"/>
    <property type="match status" value="1"/>
</dbReference>
<dbReference type="InterPro" id="IPR029058">
    <property type="entry name" value="AB_hydrolase_fold"/>
</dbReference>
<evidence type="ECO:0000313" key="3">
    <source>
        <dbReference type="EMBL" id="MFC6083626.1"/>
    </source>
</evidence>
<dbReference type="PANTHER" id="PTHR11487:SF0">
    <property type="entry name" value="S-ACYL FATTY ACID SYNTHASE THIOESTERASE, MEDIUM CHAIN"/>
    <property type="match status" value="1"/>
</dbReference>
<dbReference type="InterPro" id="IPR012223">
    <property type="entry name" value="TEII"/>
</dbReference>
<keyword evidence="4" id="KW-1185">Reference proteome</keyword>
<organism evidence="3 4">
    <name type="scientific">Sphaerisporangium aureirubrum</name>
    <dbReference type="NCBI Taxonomy" id="1544736"/>
    <lineage>
        <taxon>Bacteria</taxon>
        <taxon>Bacillati</taxon>
        <taxon>Actinomycetota</taxon>
        <taxon>Actinomycetes</taxon>
        <taxon>Streptosporangiales</taxon>
        <taxon>Streptosporangiaceae</taxon>
        <taxon>Sphaerisporangium</taxon>
    </lineage>
</organism>
<comment type="caution">
    <text evidence="3">The sequence shown here is derived from an EMBL/GenBank/DDBJ whole genome shotgun (WGS) entry which is preliminary data.</text>
</comment>
<dbReference type="PANTHER" id="PTHR11487">
    <property type="entry name" value="THIOESTERASE"/>
    <property type="match status" value="1"/>
</dbReference>
<dbReference type="Proteomes" id="UP001596137">
    <property type="component" value="Unassembled WGS sequence"/>
</dbReference>
<comment type="similarity">
    <text evidence="1">Belongs to the thioesterase family.</text>
</comment>
<sequence>MCTVADEVGMNAHPQDIDRRWLKRFGRTDDTARIRLLCFHHAGGNAGMYRHWRRLLPAAVELVAVQLPGRADRFTEPAHDRMTCLVRDLADVLKPLLDRSFACYGISMGARVAWALTHTLREMAMPLPTRLYVACDPGPATDDGTWPWEGPGGVEGHLREMGGTPPEVLDQPELLRAVLPTFRADLAVLSTHDFRPLTPLAVPIRAFAGVDDPVGTPERVASWRTETTAGFQLHHVAGGHFLTPAAERQVVQTIVQDLI</sequence>
<evidence type="ECO:0000313" key="4">
    <source>
        <dbReference type="Proteomes" id="UP001596137"/>
    </source>
</evidence>
<evidence type="ECO:0000256" key="1">
    <source>
        <dbReference type="ARBA" id="ARBA00007169"/>
    </source>
</evidence>
<name>A0ABW1NK61_9ACTN</name>
<dbReference type="InterPro" id="IPR001031">
    <property type="entry name" value="Thioesterase"/>
</dbReference>
<protein>
    <submittedName>
        <fullName evidence="3">Thioesterase II family protein</fullName>
    </submittedName>
</protein>
<evidence type="ECO:0000259" key="2">
    <source>
        <dbReference type="Pfam" id="PF00975"/>
    </source>
</evidence>
<dbReference type="Pfam" id="PF00975">
    <property type="entry name" value="Thioesterase"/>
    <property type="match status" value="1"/>
</dbReference>
<reference evidence="4" key="1">
    <citation type="journal article" date="2019" name="Int. J. Syst. Evol. Microbiol.">
        <title>The Global Catalogue of Microorganisms (GCM) 10K type strain sequencing project: providing services to taxonomists for standard genome sequencing and annotation.</title>
        <authorList>
            <consortium name="The Broad Institute Genomics Platform"/>
            <consortium name="The Broad Institute Genome Sequencing Center for Infectious Disease"/>
            <person name="Wu L."/>
            <person name="Ma J."/>
        </authorList>
    </citation>
    <scope>NUCLEOTIDE SEQUENCE [LARGE SCALE GENOMIC DNA]</scope>
    <source>
        <strain evidence="4">JCM 30346</strain>
    </source>
</reference>
<dbReference type="EMBL" id="JBHSRF010000031">
    <property type="protein sequence ID" value="MFC6083626.1"/>
    <property type="molecule type" value="Genomic_DNA"/>
</dbReference>
<dbReference type="SUPFAM" id="SSF53474">
    <property type="entry name" value="alpha/beta-Hydrolases"/>
    <property type="match status" value="1"/>
</dbReference>
<proteinExistence type="inferred from homology"/>
<feature type="domain" description="Thioesterase" evidence="2">
    <location>
        <begin position="35"/>
        <end position="254"/>
    </location>
</feature>
<gene>
    <name evidence="3" type="ORF">ACFP1K_20830</name>
</gene>